<evidence type="ECO:0000313" key="1">
    <source>
        <dbReference type="EMBL" id="KGP62134.1"/>
    </source>
</evidence>
<dbReference type="Proteomes" id="UP000054422">
    <property type="component" value="Unassembled WGS sequence"/>
</dbReference>
<keyword evidence="2" id="KW-1185">Reference proteome</keyword>
<evidence type="ECO:0000313" key="2">
    <source>
        <dbReference type="Proteomes" id="UP000054422"/>
    </source>
</evidence>
<dbReference type="OrthoDB" id="9834581at2"/>
<organism evidence="1 2">
    <name type="scientific">Legionella norrlandica</name>
    <dbReference type="NCBI Taxonomy" id="1498499"/>
    <lineage>
        <taxon>Bacteria</taxon>
        <taxon>Pseudomonadati</taxon>
        <taxon>Pseudomonadota</taxon>
        <taxon>Gammaproteobacteria</taxon>
        <taxon>Legionellales</taxon>
        <taxon>Legionellaceae</taxon>
        <taxon>Legionella</taxon>
    </lineage>
</organism>
<reference evidence="1 2" key="1">
    <citation type="submission" date="2014-05" db="EMBL/GenBank/DDBJ databases">
        <authorList>
            <person name="Rizzardi K."/>
            <person name="Winiecka-Krusnell J."/>
            <person name="Ramliden M."/>
            <person name="Alm E."/>
            <person name="Andersson S."/>
            <person name="Byfors S."/>
        </authorList>
    </citation>
    <scope>NUCLEOTIDE SEQUENCE [LARGE SCALE GENOMIC DNA]</scope>
    <source>
        <strain evidence="1 2">LEGN</strain>
    </source>
</reference>
<dbReference type="RefSeq" id="WP_035891754.1">
    <property type="nucleotide sequence ID" value="NZ_JNCF01000126.1"/>
</dbReference>
<protein>
    <submittedName>
        <fullName evidence="1">Uncharacterized protein</fullName>
    </submittedName>
</protein>
<proteinExistence type="predicted"/>
<dbReference type="EMBL" id="JNCF01000126">
    <property type="protein sequence ID" value="KGP62134.1"/>
    <property type="molecule type" value="Genomic_DNA"/>
</dbReference>
<name>A0A0A2SRP8_9GAMM</name>
<sequence>MKANQKLLDHIESESNENMDKFFLDIYKAYKNENDDFLKNWKKIYLARAIGAFHRGWLNLCKYYLKNSLEKANNISHDRYTIDKVNEEANMINEEALKNYIATK</sequence>
<gene>
    <name evidence="1" type="ORF">EP47_02125</name>
</gene>
<comment type="caution">
    <text evidence="1">The sequence shown here is derived from an EMBL/GenBank/DDBJ whole genome shotgun (WGS) entry which is preliminary data.</text>
</comment>
<accession>A0A0A2SRP8</accession>
<dbReference type="AlphaFoldDB" id="A0A0A2SRP8"/>